<evidence type="ECO:0000256" key="2">
    <source>
        <dbReference type="ARBA" id="ARBA00022692"/>
    </source>
</evidence>
<proteinExistence type="predicted"/>
<dbReference type="EMBL" id="CAICTM010000204">
    <property type="protein sequence ID" value="CAB9504693.1"/>
    <property type="molecule type" value="Genomic_DNA"/>
</dbReference>
<feature type="region of interest" description="Disordered" evidence="7">
    <location>
        <begin position="1"/>
        <end position="29"/>
    </location>
</feature>
<keyword evidence="10" id="KW-0675">Receptor</keyword>
<evidence type="ECO:0000313" key="11">
    <source>
        <dbReference type="Proteomes" id="UP001153069"/>
    </source>
</evidence>
<protein>
    <submittedName>
        <fullName evidence="10">Receptor-type guanylate cyclase gcy</fullName>
    </submittedName>
</protein>
<dbReference type="GO" id="GO:0005886">
    <property type="term" value="C:plasma membrane"/>
    <property type="evidence" value="ECO:0007669"/>
    <property type="project" value="TreeGrafter"/>
</dbReference>
<dbReference type="InterPro" id="IPR002073">
    <property type="entry name" value="PDEase_catalytic_dom"/>
</dbReference>
<sequence length="1148" mass="128666">MKAFDKFEDETLAKSTDEEELDSETSLSSVTRRDEVLEVRKQSSKETARVRTWKCLAFLALLGTAVSVTATTYALLVKQEHDNFRTVYYQFARTVADSAVNQQRDVLDGLCFLSNSISLSALQHQDSQGNLPWPFFLPPMFETTAEKYMAVSKAEHLGFNSIVSHENKDAFLDFAAVEVPNQIRESHLIKYGNTDKLNNETKLASTIIQKTKDGWVPDVDGREWYHVRSAQAPPSRKLSAPFMWNINSNPGVNSSMTPLVELRNETFYQPVKKFMGLTPEEHKGYHADNAVDNPHFFVYHPINKYPDDPHSEVVATLATTLSFDAAFRKLLPDNVKGMYCVIENSCGQTITYLIDGEEAYYKNMSDLHDPRFDDMAVYQYLMLSDSPALQDHPAHCRYHMNIYPTKEFESDYKSNTPVIYAVVVATTFAIVALIFLVFDRMVGVRNEIMVSNAAKSNAIVSSVVPDHLRDRWMQSQEQDNSASTSTFTSTSFSTKANLSSFLNNSDVAVEVSSPLADLYLDTTVLFADIANFDAWSSTRAPTDVFILLETLFQAFDAIARRRRVYKVESVRDCYVAVCGLPESNPTHSITMARFGRDILSKTHLLTKALEVKLGPDTGDLDLRVGIHSGPVTAGVLRGDRCRFQLFGSTMNSCQDNLFQSGKPNKIQCSRETTEHLTKLGKGGWVCQRTDLPDTQGLGTGELYWVTVPTERAGSTCSAASSDFRLSSTLHSGHDGRTKRLIDWNVEMLSNLMKEIVARRGGVSVKSTKGAATESRKTLPLEEVREIIELPAFDSQEASKQMSPEDVTLPLIVTKQLRQLVSTIACMYNDNPFHNFDHASHVVMSVIKLMGRIVGPSDIVGAVDEDNHAESLHDHTYGITSDPLTQFACAFSALIHDVDHVGVSNAQLVKEGVPIASKYGERSVAEQNSLDLSWDLLMGPEFEELRAFLFPSAAELTRFRQLVVNSVMATDIVDKDLKALRNGRWEKAFTSQVAKSPTESPRDATNRKATIVIEHIIQASDISHTMQHWHVYRKWNQNLFEELYVAYLNGRMEKDPAEFWFKGEIGFFDFYIIPLTEKLKECGVFGVSSGEYLDYALKNKREWVANGEKAVAEMVDLARSKYGVKGEETQPPMPALLEEGVPFGEEVEV</sequence>
<dbReference type="GO" id="GO:0004016">
    <property type="term" value="F:adenylate cyclase activity"/>
    <property type="evidence" value="ECO:0007669"/>
    <property type="project" value="TreeGrafter"/>
</dbReference>
<evidence type="ECO:0000256" key="4">
    <source>
        <dbReference type="ARBA" id="ARBA00022989"/>
    </source>
</evidence>
<comment type="subcellular location">
    <subcellularLocation>
        <location evidence="1">Membrane</location>
    </subcellularLocation>
</comment>
<dbReference type="GO" id="GO:0004114">
    <property type="term" value="F:3',5'-cyclic-nucleotide phosphodiesterase activity"/>
    <property type="evidence" value="ECO:0007669"/>
    <property type="project" value="InterPro"/>
</dbReference>
<evidence type="ECO:0000256" key="8">
    <source>
        <dbReference type="SAM" id="Phobius"/>
    </source>
</evidence>
<reference evidence="10" key="1">
    <citation type="submission" date="2020-06" db="EMBL/GenBank/DDBJ databases">
        <authorList>
            <consortium name="Plant Systems Biology data submission"/>
        </authorList>
    </citation>
    <scope>NUCLEOTIDE SEQUENCE</scope>
    <source>
        <strain evidence="10">D6</strain>
    </source>
</reference>
<keyword evidence="11" id="KW-1185">Reference proteome</keyword>
<dbReference type="CDD" id="cd07302">
    <property type="entry name" value="CHD"/>
    <property type="match status" value="1"/>
</dbReference>
<dbReference type="InterPro" id="IPR029787">
    <property type="entry name" value="Nucleotide_cyclase"/>
</dbReference>
<dbReference type="SUPFAM" id="SSF55073">
    <property type="entry name" value="Nucleotide cyclase"/>
    <property type="match status" value="1"/>
</dbReference>
<dbReference type="GO" id="GO:0007168">
    <property type="term" value="P:receptor guanylyl cyclase signaling pathway"/>
    <property type="evidence" value="ECO:0007669"/>
    <property type="project" value="TreeGrafter"/>
</dbReference>
<evidence type="ECO:0000313" key="10">
    <source>
        <dbReference type="EMBL" id="CAB9504693.1"/>
    </source>
</evidence>
<dbReference type="AlphaFoldDB" id="A0A9N8DKJ4"/>
<dbReference type="GO" id="GO:0000166">
    <property type="term" value="F:nucleotide binding"/>
    <property type="evidence" value="ECO:0007669"/>
    <property type="project" value="UniProtKB-KW"/>
</dbReference>
<dbReference type="GO" id="GO:0001653">
    <property type="term" value="F:peptide receptor activity"/>
    <property type="evidence" value="ECO:0007669"/>
    <property type="project" value="TreeGrafter"/>
</dbReference>
<evidence type="ECO:0000256" key="1">
    <source>
        <dbReference type="ARBA" id="ARBA00004370"/>
    </source>
</evidence>
<evidence type="ECO:0000256" key="6">
    <source>
        <dbReference type="ARBA" id="ARBA00023239"/>
    </source>
</evidence>
<evidence type="ECO:0000256" key="5">
    <source>
        <dbReference type="ARBA" id="ARBA00023136"/>
    </source>
</evidence>
<name>A0A9N8DKJ4_9STRA</name>
<dbReference type="InterPro" id="IPR001054">
    <property type="entry name" value="A/G_cyclase"/>
</dbReference>
<dbReference type="InterPro" id="IPR050401">
    <property type="entry name" value="Cyclic_nucleotide_synthase"/>
</dbReference>
<dbReference type="Gene3D" id="3.30.70.1230">
    <property type="entry name" value="Nucleotide cyclase"/>
    <property type="match status" value="1"/>
</dbReference>
<feature type="transmembrane region" description="Helical" evidence="8">
    <location>
        <begin position="55"/>
        <end position="76"/>
    </location>
</feature>
<evidence type="ECO:0000256" key="7">
    <source>
        <dbReference type="SAM" id="MobiDB-lite"/>
    </source>
</evidence>
<dbReference type="GO" id="GO:0004383">
    <property type="term" value="F:guanylate cyclase activity"/>
    <property type="evidence" value="ECO:0007669"/>
    <property type="project" value="TreeGrafter"/>
</dbReference>
<dbReference type="Proteomes" id="UP001153069">
    <property type="component" value="Unassembled WGS sequence"/>
</dbReference>
<dbReference type="PROSITE" id="PS50125">
    <property type="entry name" value="GUANYLATE_CYCLASE_2"/>
    <property type="match status" value="1"/>
</dbReference>
<dbReference type="SMART" id="SM00044">
    <property type="entry name" value="CYCc"/>
    <property type="match status" value="1"/>
</dbReference>
<organism evidence="10 11">
    <name type="scientific">Seminavis robusta</name>
    <dbReference type="NCBI Taxonomy" id="568900"/>
    <lineage>
        <taxon>Eukaryota</taxon>
        <taxon>Sar</taxon>
        <taxon>Stramenopiles</taxon>
        <taxon>Ochrophyta</taxon>
        <taxon>Bacillariophyta</taxon>
        <taxon>Bacillariophyceae</taxon>
        <taxon>Bacillariophycidae</taxon>
        <taxon>Naviculales</taxon>
        <taxon>Naviculaceae</taxon>
        <taxon>Seminavis</taxon>
    </lineage>
</organism>
<dbReference type="Pfam" id="PF00233">
    <property type="entry name" value="PDEase_I"/>
    <property type="match status" value="1"/>
</dbReference>
<dbReference type="SMART" id="SM00471">
    <property type="entry name" value="HDc"/>
    <property type="match status" value="1"/>
</dbReference>
<keyword evidence="6" id="KW-0456">Lyase</keyword>
<feature type="compositionally biased region" description="Basic and acidic residues" evidence="7">
    <location>
        <begin position="1"/>
        <end position="16"/>
    </location>
</feature>
<keyword evidence="2 8" id="KW-0812">Transmembrane</keyword>
<gene>
    <name evidence="10" type="ORF">SEMRO_205_G086270.1</name>
</gene>
<comment type="caution">
    <text evidence="10">The sequence shown here is derived from an EMBL/GenBank/DDBJ whole genome shotgun (WGS) entry which is preliminary data.</text>
</comment>
<dbReference type="InterPro" id="IPR036971">
    <property type="entry name" value="PDEase_catalytic_dom_sf"/>
</dbReference>
<keyword evidence="3" id="KW-0547">Nucleotide-binding</keyword>
<keyword evidence="5 8" id="KW-0472">Membrane</keyword>
<dbReference type="Gene3D" id="1.10.1300.10">
    <property type="entry name" value="3'5'-cyclic nucleotide phosphodiesterase, catalytic domain"/>
    <property type="match status" value="1"/>
</dbReference>
<evidence type="ECO:0000256" key="3">
    <source>
        <dbReference type="ARBA" id="ARBA00022741"/>
    </source>
</evidence>
<dbReference type="Pfam" id="PF00211">
    <property type="entry name" value="Guanylate_cyc"/>
    <property type="match status" value="1"/>
</dbReference>
<dbReference type="InterPro" id="IPR003607">
    <property type="entry name" value="HD/PDEase_dom"/>
</dbReference>
<dbReference type="GO" id="GO:0035556">
    <property type="term" value="P:intracellular signal transduction"/>
    <property type="evidence" value="ECO:0007669"/>
    <property type="project" value="InterPro"/>
</dbReference>
<dbReference type="PANTHER" id="PTHR11920">
    <property type="entry name" value="GUANYLYL CYCLASE"/>
    <property type="match status" value="1"/>
</dbReference>
<accession>A0A9N8DKJ4</accession>
<feature type="transmembrane region" description="Helical" evidence="8">
    <location>
        <begin position="418"/>
        <end position="438"/>
    </location>
</feature>
<feature type="domain" description="Guanylate cyclase" evidence="9">
    <location>
        <begin position="523"/>
        <end position="651"/>
    </location>
</feature>
<evidence type="ECO:0000259" key="9">
    <source>
        <dbReference type="PROSITE" id="PS50125"/>
    </source>
</evidence>
<keyword evidence="4 8" id="KW-1133">Transmembrane helix</keyword>
<dbReference type="SUPFAM" id="SSF109604">
    <property type="entry name" value="HD-domain/PDEase-like"/>
    <property type="match status" value="1"/>
</dbReference>
<dbReference type="OrthoDB" id="546632at2759"/>
<dbReference type="PANTHER" id="PTHR11920:SF335">
    <property type="entry name" value="GUANYLATE CYCLASE"/>
    <property type="match status" value="1"/>
</dbReference>